<dbReference type="InterPro" id="IPR006086">
    <property type="entry name" value="XPG-I_dom"/>
</dbReference>
<dbReference type="Pfam" id="PF00867">
    <property type="entry name" value="XPG_I"/>
    <property type="match status" value="1"/>
</dbReference>
<dbReference type="Proteomes" id="UP000664132">
    <property type="component" value="Unassembled WGS sequence"/>
</dbReference>
<keyword evidence="3" id="KW-1185">Reference proteome</keyword>
<evidence type="ECO:0000313" key="2">
    <source>
        <dbReference type="EMBL" id="KAG4419357.1"/>
    </source>
</evidence>
<dbReference type="AlphaFoldDB" id="A0A8H7THN0"/>
<dbReference type="InterPro" id="IPR000182">
    <property type="entry name" value="GNAT_dom"/>
</dbReference>
<dbReference type="PANTHER" id="PTHR11081:SF62">
    <property type="entry name" value="XPG-I DOMAIN-CONTAINING PROTEIN"/>
    <property type="match status" value="1"/>
</dbReference>
<protein>
    <recommendedName>
        <fullName evidence="1">N-acetyltransferase domain-containing protein</fullName>
    </recommendedName>
</protein>
<dbReference type="InterPro" id="IPR029060">
    <property type="entry name" value="PIN-like_dom_sf"/>
</dbReference>
<feature type="domain" description="N-acetyltransferase" evidence="1">
    <location>
        <begin position="10"/>
        <end position="191"/>
    </location>
</feature>
<evidence type="ECO:0000259" key="1">
    <source>
        <dbReference type="PROSITE" id="PS51186"/>
    </source>
</evidence>
<dbReference type="CDD" id="cd09870">
    <property type="entry name" value="PIN_YEN1"/>
    <property type="match status" value="1"/>
</dbReference>
<proteinExistence type="predicted"/>
<dbReference type="PRINTS" id="PR00853">
    <property type="entry name" value="XPGRADSUPER"/>
</dbReference>
<dbReference type="GO" id="GO:0006281">
    <property type="term" value="P:DNA repair"/>
    <property type="evidence" value="ECO:0007669"/>
    <property type="project" value="UniProtKB-ARBA"/>
</dbReference>
<dbReference type="Gene3D" id="3.40.630.30">
    <property type="match status" value="1"/>
</dbReference>
<dbReference type="GO" id="GO:0017108">
    <property type="term" value="F:5'-flap endonuclease activity"/>
    <property type="evidence" value="ECO:0007669"/>
    <property type="project" value="TreeGrafter"/>
</dbReference>
<dbReference type="InterPro" id="IPR016181">
    <property type="entry name" value="Acyl_CoA_acyltransferase"/>
</dbReference>
<dbReference type="Gene3D" id="3.40.50.1010">
    <property type="entry name" value="5'-nuclease"/>
    <property type="match status" value="2"/>
</dbReference>
<dbReference type="EMBL" id="JAFJYH010000107">
    <property type="protein sequence ID" value="KAG4419357.1"/>
    <property type="molecule type" value="Genomic_DNA"/>
</dbReference>
<dbReference type="Pfam" id="PF00583">
    <property type="entry name" value="Acetyltransf_1"/>
    <property type="match status" value="1"/>
</dbReference>
<gene>
    <name evidence="2" type="ORF">IFR04_007505</name>
</gene>
<sequence>MENVFRSERLIYRAIEDTPQDEDFMHTIQADPVAFSNSDNGLLAPMTRKESGAWKKSVQTNKLIGVIICLAPPHSNPALPVDTKPTPPTPIGCIALTGLKPGYFQHRNSYISVDIIAPYQRKGYGSEAIKWVLGWGFRIAGLHRIGIECFSYNAGARELYEGKLGFEFEGREREVLWHNGGWHDLLSFSMLESEWKKTVALTLNRLWGVLKESEVVAIATFTANQFEKQKRFLRIAIDEAIWRRKFFVSDANLNEIRKVFAANPSEKNILWRILQFLRLNVQPVFVADGQNRPEKRGEAEAECVELETLGIVECVWTEDADALMFGAKAVLRFQYTTKGIKDNYNIRVYRSEDILAKFRGFDREGLVLFAVICGGDYDTVGLRDAGPHNAIQAARNGLGRTLCQASDTNALSGWQNRLQGFLKAIQSSIRVDKDFPKAEAVRNYHRPLVSSHAVLMRLQAGWFGKEFIEDQLWPLLGPRFNFWFKEYVNHIIPIILVRSLAQTTPGQEASNSCYQIQWIVADGASCSKLPPPPRKGIRSALSAGAPSAAPRLQNRLEVVDLISEDAAEKELPLAPISPNTLLRHKRLAHLETQVSQGRTRLYYLKEFDIDLT</sequence>
<comment type="caution">
    <text evidence="2">The sequence shown here is derived from an EMBL/GenBank/DDBJ whole genome shotgun (WGS) entry which is preliminary data.</text>
</comment>
<organism evidence="2 3">
    <name type="scientific">Cadophora malorum</name>
    <dbReference type="NCBI Taxonomy" id="108018"/>
    <lineage>
        <taxon>Eukaryota</taxon>
        <taxon>Fungi</taxon>
        <taxon>Dikarya</taxon>
        <taxon>Ascomycota</taxon>
        <taxon>Pezizomycotina</taxon>
        <taxon>Leotiomycetes</taxon>
        <taxon>Helotiales</taxon>
        <taxon>Ploettnerulaceae</taxon>
        <taxon>Cadophora</taxon>
    </lineage>
</organism>
<dbReference type="InterPro" id="IPR006084">
    <property type="entry name" value="XPG/Rad2"/>
</dbReference>
<dbReference type="InterPro" id="IPR036279">
    <property type="entry name" value="5-3_exonuclease_C_sf"/>
</dbReference>
<dbReference type="PROSITE" id="PS51186">
    <property type="entry name" value="GNAT"/>
    <property type="match status" value="1"/>
</dbReference>
<dbReference type="SUPFAM" id="SSF47807">
    <property type="entry name" value="5' to 3' exonuclease, C-terminal subdomain"/>
    <property type="match status" value="1"/>
</dbReference>
<dbReference type="SMART" id="SM00484">
    <property type="entry name" value="XPGI"/>
    <property type="match status" value="1"/>
</dbReference>
<dbReference type="OrthoDB" id="64477at2759"/>
<dbReference type="SUPFAM" id="SSF88723">
    <property type="entry name" value="PIN domain-like"/>
    <property type="match status" value="1"/>
</dbReference>
<dbReference type="PANTHER" id="PTHR11081">
    <property type="entry name" value="FLAP ENDONUCLEASE FAMILY MEMBER"/>
    <property type="match status" value="1"/>
</dbReference>
<name>A0A8H7THN0_9HELO</name>
<dbReference type="SUPFAM" id="SSF55729">
    <property type="entry name" value="Acyl-CoA N-acyltransferases (Nat)"/>
    <property type="match status" value="1"/>
</dbReference>
<reference evidence="2" key="1">
    <citation type="submission" date="2021-02" db="EMBL/GenBank/DDBJ databases">
        <title>Genome sequence Cadophora malorum strain M34.</title>
        <authorList>
            <person name="Stefanovic E."/>
            <person name="Vu D."/>
            <person name="Scully C."/>
            <person name="Dijksterhuis J."/>
            <person name="Roader J."/>
            <person name="Houbraken J."/>
        </authorList>
    </citation>
    <scope>NUCLEOTIDE SEQUENCE</scope>
    <source>
        <strain evidence="2">M34</strain>
    </source>
</reference>
<evidence type="ECO:0000313" key="3">
    <source>
        <dbReference type="Proteomes" id="UP000664132"/>
    </source>
</evidence>
<accession>A0A8H7THN0</accession>
<dbReference type="GO" id="GO:0016747">
    <property type="term" value="F:acyltransferase activity, transferring groups other than amino-acyl groups"/>
    <property type="evidence" value="ECO:0007669"/>
    <property type="project" value="InterPro"/>
</dbReference>